<keyword evidence="1" id="KW-0175">Coiled coil</keyword>
<sequence>MQLTKHGSHVLLPGRFTLEAWPICFMAADDEVKCAEMLLALMTDTFASTGGFNLTSPDLHPGGLELPEAFWKERVAFRKRMGFTSQNRTDQAESIASAVNGYHQGVPYDLNRPQSTPHEKLARAERALAVIEAALEEVHQKRAALKTRMLDALAECSDPELQATLRAELGLTYGSGLQGLHNKSFFIKTFLPFPVVICVLKI</sequence>
<accession>A0A6A5VLP0</accession>
<dbReference type="AlphaFoldDB" id="A0A6A5VLP0"/>
<dbReference type="OrthoDB" id="3800725at2759"/>
<proteinExistence type="predicted"/>
<feature type="coiled-coil region" evidence="1">
    <location>
        <begin position="121"/>
        <end position="148"/>
    </location>
</feature>
<gene>
    <name evidence="2" type="ORF">BU23DRAFT_628298</name>
</gene>
<name>A0A6A5VLP0_9PLEO</name>
<dbReference type="Proteomes" id="UP000800036">
    <property type="component" value="Unassembled WGS sequence"/>
</dbReference>
<protein>
    <submittedName>
        <fullName evidence="2">Uncharacterized protein</fullName>
    </submittedName>
</protein>
<evidence type="ECO:0000313" key="3">
    <source>
        <dbReference type="Proteomes" id="UP000800036"/>
    </source>
</evidence>
<reference evidence="2" key="1">
    <citation type="journal article" date="2020" name="Stud. Mycol.">
        <title>101 Dothideomycetes genomes: a test case for predicting lifestyles and emergence of pathogens.</title>
        <authorList>
            <person name="Haridas S."/>
            <person name="Albert R."/>
            <person name="Binder M."/>
            <person name="Bloem J."/>
            <person name="Labutti K."/>
            <person name="Salamov A."/>
            <person name="Andreopoulos B."/>
            <person name="Baker S."/>
            <person name="Barry K."/>
            <person name="Bills G."/>
            <person name="Bluhm B."/>
            <person name="Cannon C."/>
            <person name="Castanera R."/>
            <person name="Culley D."/>
            <person name="Daum C."/>
            <person name="Ezra D."/>
            <person name="Gonzalez J."/>
            <person name="Henrissat B."/>
            <person name="Kuo A."/>
            <person name="Liang C."/>
            <person name="Lipzen A."/>
            <person name="Lutzoni F."/>
            <person name="Magnuson J."/>
            <person name="Mondo S."/>
            <person name="Nolan M."/>
            <person name="Ohm R."/>
            <person name="Pangilinan J."/>
            <person name="Park H.-J."/>
            <person name="Ramirez L."/>
            <person name="Alfaro M."/>
            <person name="Sun H."/>
            <person name="Tritt A."/>
            <person name="Yoshinaga Y."/>
            <person name="Zwiers L.-H."/>
            <person name="Turgeon B."/>
            <person name="Goodwin S."/>
            <person name="Spatafora J."/>
            <person name="Crous P."/>
            <person name="Grigoriev I."/>
        </authorList>
    </citation>
    <scope>NUCLEOTIDE SEQUENCE</scope>
    <source>
        <strain evidence="2">CBS 107.79</strain>
    </source>
</reference>
<evidence type="ECO:0000313" key="2">
    <source>
        <dbReference type="EMBL" id="KAF1976612.1"/>
    </source>
</evidence>
<evidence type="ECO:0000256" key="1">
    <source>
        <dbReference type="SAM" id="Coils"/>
    </source>
</evidence>
<keyword evidence="3" id="KW-1185">Reference proteome</keyword>
<organism evidence="2 3">
    <name type="scientific">Bimuria novae-zelandiae CBS 107.79</name>
    <dbReference type="NCBI Taxonomy" id="1447943"/>
    <lineage>
        <taxon>Eukaryota</taxon>
        <taxon>Fungi</taxon>
        <taxon>Dikarya</taxon>
        <taxon>Ascomycota</taxon>
        <taxon>Pezizomycotina</taxon>
        <taxon>Dothideomycetes</taxon>
        <taxon>Pleosporomycetidae</taxon>
        <taxon>Pleosporales</taxon>
        <taxon>Massarineae</taxon>
        <taxon>Didymosphaeriaceae</taxon>
        <taxon>Bimuria</taxon>
    </lineage>
</organism>
<dbReference type="EMBL" id="ML976666">
    <property type="protein sequence ID" value="KAF1976612.1"/>
    <property type="molecule type" value="Genomic_DNA"/>
</dbReference>